<dbReference type="PANTHER" id="PTHR10127:SF850">
    <property type="entry name" value="METALLOENDOPEPTIDASE"/>
    <property type="match status" value="1"/>
</dbReference>
<dbReference type="Pfam" id="PF01400">
    <property type="entry name" value="Astacin"/>
    <property type="match status" value="1"/>
</dbReference>
<gene>
    <name evidence="13" type="ORF">GPM918_LOCUS5767</name>
    <name evidence="14" type="ORF">SRO942_LOCUS5765</name>
</gene>
<dbReference type="InterPro" id="IPR001506">
    <property type="entry name" value="Peptidase_M12A"/>
</dbReference>
<dbReference type="InterPro" id="IPR006026">
    <property type="entry name" value="Peptidase_Metallo"/>
</dbReference>
<feature type="domain" description="Peptidase M12A" evidence="12">
    <location>
        <begin position="118"/>
        <end position="318"/>
    </location>
</feature>
<dbReference type="Gene3D" id="2.60.120.290">
    <property type="entry name" value="Spermadhesin, CUB domain"/>
    <property type="match status" value="1"/>
</dbReference>
<dbReference type="Pfam" id="PF00431">
    <property type="entry name" value="CUB"/>
    <property type="match status" value="1"/>
</dbReference>
<comment type="caution">
    <text evidence="8">Lacks conserved residue(s) required for the propagation of feature annotation.</text>
</comment>
<evidence type="ECO:0000256" key="4">
    <source>
        <dbReference type="ARBA" id="ARBA00022833"/>
    </source>
</evidence>
<dbReference type="PANTHER" id="PTHR10127">
    <property type="entry name" value="DISCOIDIN, CUB, EGF, LAMININ , AND ZINC METALLOPROTEASE DOMAIN CONTAINING"/>
    <property type="match status" value="1"/>
</dbReference>
<dbReference type="SMART" id="SM00235">
    <property type="entry name" value="ZnMc"/>
    <property type="match status" value="1"/>
</dbReference>
<dbReference type="Pfam" id="PF00090">
    <property type="entry name" value="TSP_1"/>
    <property type="match status" value="1"/>
</dbReference>
<dbReference type="SUPFAM" id="SSF55486">
    <property type="entry name" value="Metalloproteases ('zincins'), catalytic domain"/>
    <property type="match status" value="1"/>
</dbReference>
<evidence type="ECO:0000256" key="5">
    <source>
        <dbReference type="ARBA" id="ARBA00023049"/>
    </source>
</evidence>
<keyword evidence="5 9" id="KW-0482">Metalloprotease</keyword>
<dbReference type="InterPro" id="IPR000884">
    <property type="entry name" value="TSP1_rpt"/>
</dbReference>
<dbReference type="GO" id="GO:0004222">
    <property type="term" value="F:metalloendopeptidase activity"/>
    <property type="evidence" value="ECO:0007669"/>
    <property type="project" value="UniProtKB-UniRule"/>
</dbReference>
<evidence type="ECO:0000313" key="15">
    <source>
        <dbReference type="Proteomes" id="UP000663829"/>
    </source>
</evidence>
<dbReference type="EMBL" id="CAJNOQ010000852">
    <property type="protein sequence ID" value="CAF0845037.1"/>
    <property type="molecule type" value="Genomic_DNA"/>
</dbReference>
<comment type="cofactor">
    <cofactor evidence="9 10">
        <name>Zn(2+)</name>
        <dbReference type="ChEBI" id="CHEBI:29105"/>
    </cofactor>
    <text evidence="9 10">Binds 1 zinc ion per subunit.</text>
</comment>
<feature type="binding site" evidence="9">
    <location>
        <position position="235"/>
    </location>
    <ligand>
        <name>Zn(2+)</name>
        <dbReference type="ChEBI" id="CHEBI:29105"/>
        <note>catalytic</note>
    </ligand>
</feature>
<dbReference type="Proteomes" id="UP000681722">
    <property type="component" value="Unassembled WGS sequence"/>
</dbReference>
<evidence type="ECO:0000256" key="3">
    <source>
        <dbReference type="ARBA" id="ARBA00022801"/>
    </source>
</evidence>
<dbReference type="PROSITE" id="PS01186">
    <property type="entry name" value="EGF_2"/>
    <property type="match status" value="1"/>
</dbReference>
<feature type="binding site" evidence="9">
    <location>
        <position position="229"/>
    </location>
    <ligand>
        <name>Zn(2+)</name>
        <dbReference type="ChEBI" id="CHEBI:29105"/>
        <note>catalytic</note>
    </ligand>
</feature>
<dbReference type="Gene3D" id="3.40.390.10">
    <property type="entry name" value="Collagenase (Catalytic Domain)"/>
    <property type="match status" value="1"/>
</dbReference>
<evidence type="ECO:0000256" key="10">
    <source>
        <dbReference type="RuleBase" id="RU361183"/>
    </source>
</evidence>
<dbReference type="AlphaFoldDB" id="A0A813VG48"/>
<dbReference type="PROSITE" id="PS01180">
    <property type="entry name" value="CUB"/>
    <property type="match status" value="1"/>
</dbReference>
<dbReference type="InterPro" id="IPR024079">
    <property type="entry name" value="MetalloPept_cat_dom_sf"/>
</dbReference>
<dbReference type="InterPro" id="IPR036383">
    <property type="entry name" value="TSP1_rpt_sf"/>
</dbReference>
<keyword evidence="4 9" id="KW-0862">Zinc</keyword>
<accession>A0A813VG48</accession>
<dbReference type="SUPFAM" id="SSF82895">
    <property type="entry name" value="TSP-1 type 1 repeat"/>
    <property type="match status" value="1"/>
</dbReference>
<dbReference type="InterPro" id="IPR034035">
    <property type="entry name" value="Astacin-like_dom"/>
</dbReference>
<dbReference type="SMART" id="SM00209">
    <property type="entry name" value="TSP1"/>
    <property type="match status" value="1"/>
</dbReference>
<keyword evidence="6" id="KW-1015">Disulfide bond</keyword>
<evidence type="ECO:0000313" key="14">
    <source>
        <dbReference type="EMBL" id="CAF3632534.1"/>
    </source>
</evidence>
<dbReference type="GO" id="GO:0008270">
    <property type="term" value="F:zinc ion binding"/>
    <property type="evidence" value="ECO:0007669"/>
    <property type="project" value="UniProtKB-UniRule"/>
</dbReference>
<keyword evidence="3 9" id="KW-0378">Hydrolase</keyword>
<evidence type="ECO:0000256" key="1">
    <source>
        <dbReference type="ARBA" id="ARBA00022670"/>
    </source>
</evidence>
<dbReference type="OrthoDB" id="291007at2759"/>
<comment type="caution">
    <text evidence="13">The sequence shown here is derived from an EMBL/GenBank/DDBJ whole genome shotgun (WGS) entry which is preliminary data.</text>
</comment>
<evidence type="ECO:0000256" key="6">
    <source>
        <dbReference type="ARBA" id="ARBA00023157"/>
    </source>
</evidence>
<evidence type="ECO:0000256" key="8">
    <source>
        <dbReference type="PROSITE-ProRule" id="PRU00059"/>
    </source>
</evidence>
<dbReference type="CDD" id="cd04280">
    <property type="entry name" value="ZnMc_astacin_like"/>
    <property type="match status" value="1"/>
</dbReference>
<dbReference type="Gene3D" id="2.20.100.10">
    <property type="entry name" value="Thrombospondin type-1 (TSP1) repeat"/>
    <property type="match status" value="1"/>
</dbReference>
<dbReference type="PROSITE" id="PS00022">
    <property type="entry name" value="EGF_1"/>
    <property type="match status" value="1"/>
</dbReference>
<dbReference type="PROSITE" id="PS51864">
    <property type="entry name" value="ASTACIN"/>
    <property type="match status" value="1"/>
</dbReference>
<evidence type="ECO:0000256" key="7">
    <source>
        <dbReference type="ARBA" id="ARBA00023180"/>
    </source>
</evidence>
<dbReference type="Proteomes" id="UP000663829">
    <property type="component" value="Unassembled WGS sequence"/>
</dbReference>
<organism evidence="13 15">
    <name type="scientific">Didymodactylos carnosus</name>
    <dbReference type="NCBI Taxonomy" id="1234261"/>
    <lineage>
        <taxon>Eukaryota</taxon>
        <taxon>Metazoa</taxon>
        <taxon>Spiralia</taxon>
        <taxon>Gnathifera</taxon>
        <taxon>Rotifera</taxon>
        <taxon>Eurotatoria</taxon>
        <taxon>Bdelloidea</taxon>
        <taxon>Philodinida</taxon>
        <taxon>Philodinidae</taxon>
        <taxon>Didymodactylos</taxon>
    </lineage>
</organism>
<dbReference type="CDD" id="cd00041">
    <property type="entry name" value="CUB"/>
    <property type="match status" value="1"/>
</dbReference>
<dbReference type="SUPFAM" id="SSF49854">
    <property type="entry name" value="Spermadhesin, CUB domain"/>
    <property type="match status" value="1"/>
</dbReference>
<evidence type="ECO:0000259" key="11">
    <source>
        <dbReference type="PROSITE" id="PS01180"/>
    </source>
</evidence>
<keyword evidence="2 9" id="KW-0479">Metal-binding</keyword>
<dbReference type="InterPro" id="IPR035914">
    <property type="entry name" value="Sperma_CUB_dom_sf"/>
</dbReference>
<dbReference type="PRINTS" id="PR00480">
    <property type="entry name" value="ASTACIN"/>
</dbReference>
<feature type="binding site" evidence="9">
    <location>
        <position position="225"/>
    </location>
    <ligand>
        <name>Zn(2+)</name>
        <dbReference type="ChEBI" id="CHEBI:29105"/>
        <note>catalytic</note>
    </ligand>
</feature>
<keyword evidence="7" id="KW-0325">Glycoprotein</keyword>
<reference evidence="13" key="1">
    <citation type="submission" date="2021-02" db="EMBL/GenBank/DDBJ databases">
        <authorList>
            <person name="Nowell W R."/>
        </authorList>
    </citation>
    <scope>NUCLEOTIDE SEQUENCE</scope>
</reference>
<feature type="active site" evidence="9">
    <location>
        <position position="226"/>
    </location>
</feature>
<protein>
    <recommendedName>
        <fullName evidence="10">Metalloendopeptidase</fullName>
        <ecNumber evidence="10">3.4.24.-</ecNumber>
    </recommendedName>
</protein>
<keyword evidence="1 9" id="KW-0645">Protease</keyword>
<evidence type="ECO:0000256" key="2">
    <source>
        <dbReference type="ARBA" id="ARBA00022723"/>
    </source>
</evidence>
<feature type="domain" description="CUB" evidence="11">
    <location>
        <begin position="433"/>
        <end position="555"/>
    </location>
</feature>
<proteinExistence type="predicted"/>
<evidence type="ECO:0000313" key="13">
    <source>
        <dbReference type="EMBL" id="CAF0845037.1"/>
    </source>
</evidence>
<dbReference type="SMART" id="SM00042">
    <property type="entry name" value="CUB"/>
    <property type="match status" value="1"/>
</dbReference>
<dbReference type="InterPro" id="IPR000742">
    <property type="entry name" value="EGF"/>
</dbReference>
<keyword evidence="15" id="KW-1185">Reference proteome</keyword>
<dbReference type="EMBL" id="CAJOBC010000851">
    <property type="protein sequence ID" value="CAF3632534.1"/>
    <property type="molecule type" value="Genomic_DNA"/>
</dbReference>
<name>A0A813VG48_9BILA</name>
<dbReference type="GO" id="GO:0006508">
    <property type="term" value="P:proteolysis"/>
    <property type="evidence" value="ECO:0007669"/>
    <property type="project" value="UniProtKB-KW"/>
</dbReference>
<dbReference type="PROSITE" id="PS50092">
    <property type="entry name" value="TSP1"/>
    <property type="match status" value="1"/>
</dbReference>
<sequence length="555" mass="62355">MWEVLQLVTALPPKSHVIVASNKGHRGHHTSEAEKNFLSYGSHVLKNGKILSQPIVRPIPVDQLTLPLQLDDIGKPFVLQGDILIPLNGKINNKLATVAHLLWKNGSLSKSSLNRLKRKIISEINANGESQRWPRSVVPYEFQDNIDPQAKQNVLSAMQHWHERTCIRFEPYNAAKHRDIYSKIVIQDNGPGCASYVGYRPGSDGFVFLSTVFLPVTCPFGSAVHELGHVIGFYHEMSRTDRDQNILLYFNRMSQIEASQYDIMPDPQPNYYGQPYDLYSVMHYYGTDVMLARDSRRAFLMGMSFLDIKLANLGYHCGDKCSGKPICENEGYINQNCRCSCPDGFSGYQCNILMDVQVPSIGKSVSHINNAQPHVTTLSSSHNDWLPWTPWSICSETCGKGVRVRTRVCPEGAKCSGSSFEIESCKSSSCKGCTRVIDITSRSPVAITSPNYPSDYQSNLECYYYIRVPQGYKISLQFADFNLPTNTGVCQDNVELRYYHLGMRRDCQPGPQYCGDSSGDDNFSFLSTKNYIMLIFRTNQDTLSGRGFSAMAQVV</sequence>
<dbReference type="InterPro" id="IPR000859">
    <property type="entry name" value="CUB_dom"/>
</dbReference>
<evidence type="ECO:0000259" key="12">
    <source>
        <dbReference type="PROSITE" id="PS51864"/>
    </source>
</evidence>
<evidence type="ECO:0000256" key="9">
    <source>
        <dbReference type="PROSITE-ProRule" id="PRU01211"/>
    </source>
</evidence>
<dbReference type="EC" id="3.4.24.-" evidence="10"/>